<organism evidence="2 3">
    <name type="scientific">Protopolystoma xenopodis</name>
    <dbReference type="NCBI Taxonomy" id="117903"/>
    <lineage>
        <taxon>Eukaryota</taxon>
        <taxon>Metazoa</taxon>
        <taxon>Spiralia</taxon>
        <taxon>Lophotrochozoa</taxon>
        <taxon>Platyhelminthes</taxon>
        <taxon>Monogenea</taxon>
        <taxon>Polyopisthocotylea</taxon>
        <taxon>Polystomatidea</taxon>
        <taxon>Polystomatidae</taxon>
        <taxon>Protopolystoma</taxon>
    </lineage>
</organism>
<dbReference type="Proteomes" id="UP000784294">
    <property type="component" value="Unassembled WGS sequence"/>
</dbReference>
<dbReference type="EMBL" id="CAAALY010287724">
    <property type="protein sequence ID" value="VEL43987.1"/>
    <property type="molecule type" value="Genomic_DNA"/>
</dbReference>
<evidence type="ECO:0000313" key="2">
    <source>
        <dbReference type="EMBL" id="VEL43987.1"/>
    </source>
</evidence>
<feature type="region of interest" description="Disordered" evidence="1">
    <location>
        <begin position="43"/>
        <end position="94"/>
    </location>
</feature>
<evidence type="ECO:0000256" key="1">
    <source>
        <dbReference type="SAM" id="MobiDB-lite"/>
    </source>
</evidence>
<protein>
    <submittedName>
        <fullName evidence="2">Uncharacterized protein</fullName>
    </submittedName>
</protein>
<gene>
    <name evidence="2" type="ORF">PXEA_LOCUS37427</name>
</gene>
<comment type="caution">
    <text evidence="2">The sequence shown here is derived from an EMBL/GenBank/DDBJ whole genome shotgun (WGS) entry which is preliminary data.</text>
</comment>
<name>A0A3S5B9N2_9PLAT</name>
<accession>A0A3S5B9N2</accession>
<feature type="compositionally biased region" description="Polar residues" evidence="1">
    <location>
        <begin position="43"/>
        <end position="83"/>
    </location>
</feature>
<reference evidence="2" key="1">
    <citation type="submission" date="2018-11" db="EMBL/GenBank/DDBJ databases">
        <authorList>
            <consortium name="Pathogen Informatics"/>
        </authorList>
    </citation>
    <scope>NUCLEOTIDE SEQUENCE</scope>
</reference>
<keyword evidence="3" id="KW-1185">Reference proteome</keyword>
<sequence>MMNFRYALHLFLAKGGEGLAVGSPLSRGFKSHIASGRLHSDTLLTPQRSANNEGSSLFTPQTDSATMTTPAPHVTSTATSDSSEPGHQKADEMLEDPTQLANELLRGRVHASFWQSYSKRIE</sequence>
<evidence type="ECO:0000313" key="3">
    <source>
        <dbReference type="Proteomes" id="UP000784294"/>
    </source>
</evidence>
<dbReference type="AlphaFoldDB" id="A0A3S5B9N2"/>
<proteinExistence type="predicted"/>